<reference evidence="3" key="2">
    <citation type="journal article" date="2019" name="IMA Fungus">
        <title>Genome sequencing and comparison of five Tilletia species to identify candidate genes for the detection of regulated species infecting wheat.</title>
        <authorList>
            <person name="Nguyen H.D.T."/>
            <person name="Sultana T."/>
            <person name="Kesanakurti P."/>
            <person name="Hambleton S."/>
        </authorList>
    </citation>
    <scope>NUCLEOTIDE SEQUENCE</scope>
    <source>
        <strain evidence="3">DAOMC 236416</strain>
    </source>
</reference>
<comment type="caution">
    <text evidence="3">The sequence shown here is derived from an EMBL/GenBank/DDBJ whole genome shotgun (WGS) entry which is preliminary data.</text>
</comment>
<feature type="transmembrane region" description="Helical" evidence="2">
    <location>
        <begin position="382"/>
        <end position="411"/>
    </location>
</feature>
<feature type="transmembrane region" description="Helical" evidence="2">
    <location>
        <begin position="104"/>
        <end position="126"/>
    </location>
</feature>
<dbReference type="AlphaFoldDB" id="A0A177TBA2"/>
<feature type="compositionally biased region" description="Polar residues" evidence="1">
    <location>
        <begin position="593"/>
        <end position="605"/>
    </location>
</feature>
<keyword evidence="2" id="KW-1133">Transmembrane helix</keyword>
<sequence length="632" mass="70403">MDLYSRFDLPPPPPPTFLSRDHSTNRARFPEFQDAAELMEFVRVMVIWNYPAWIIITYIVTIFVVCIYVAVSLVIIIKKLRRRASWVLRFGNRRSLVVPHAQNSWTLCCTVWFIVVLGCVCDGYFAHRAGRTLQHNPLWINALILPIASGTWFQVWGLVIAAIPAHLSGALVSSRVPAQVLNAIFIGTPPVFLMLCTALSGVYDYHWNHVVTKDWPAFRDRYGSERELSREMLVDAQKIWDHLLQMYFLLSINLIAWVIVGFMMVVLHVSVVFRTILNLRKFLASREAIQRRLGKGGSSHLDHTDGQSPWRFLSRQIDRIRDFRDQNSSRGTGSLQTKWDSAGRDPSCTPVDPPSKQELPVWRSETPTGMAPMMGHQRAQKVLVYFAGQCACVSIGGSSLVGLGIALTVTFYPAMEQQSRAPLIPLALVAICYITLSMGLITLTSMAYSSFEAPFSALMQAKIFAAETAHLRSASTKAVAKDILPLEVKYRGKGGQGPQSSSGFMGVQSLPHVRAHPEFLQPNPELRLVRFGQGGEGRPNSVCRPTPPEAIVLHSRRTNPTALNGGSANSSTTFALPTLQFSYYDQEAGAESANSYQVPESQPTTLIGIESPPSSQLRPNYPIWAPFSSYHE</sequence>
<dbReference type="Proteomes" id="UP000077521">
    <property type="component" value="Unassembled WGS sequence"/>
</dbReference>
<name>A0A177TBA2_9BASI</name>
<feature type="region of interest" description="Disordered" evidence="1">
    <location>
        <begin position="325"/>
        <end position="361"/>
    </location>
</feature>
<proteinExistence type="predicted"/>
<evidence type="ECO:0000313" key="3">
    <source>
        <dbReference type="EMBL" id="KAE8237454.1"/>
    </source>
</evidence>
<feature type="transmembrane region" description="Helical" evidence="2">
    <location>
        <begin position="52"/>
        <end position="77"/>
    </location>
</feature>
<evidence type="ECO:0000256" key="2">
    <source>
        <dbReference type="SAM" id="Phobius"/>
    </source>
</evidence>
<keyword evidence="4" id="KW-1185">Reference proteome</keyword>
<keyword evidence="2" id="KW-0812">Transmembrane</keyword>
<feature type="compositionally biased region" description="Polar residues" evidence="1">
    <location>
        <begin position="328"/>
        <end position="339"/>
    </location>
</feature>
<feature type="transmembrane region" description="Helical" evidence="2">
    <location>
        <begin position="180"/>
        <end position="203"/>
    </location>
</feature>
<feature type="transmembrane region" description="Helical" evidence="2">
    <location>
        <begin position="254"/>
        <end position="277"/>
    </location>
</feature>
<evidence type="ECO:0000313" key="4">
    <source>
        <dbReference type="Proteomes" id="UP000077521"/>
    </source>
</evidence>
<feature type="region of interest" description="Disordered" evidence="1">
    <location>
        <begin position="593"/>
        <end position="613"/>
    </location>
</feature>
<feature type="transmembrane region" description="Helical" evidence="2">
    <location>
        <begin position="138"/>
        <end position="159"/>
    </location>
</feature>
<feature type="transmembrane region" description="Helical" evidence="2">
    <location>
        <begin position="423"/>
        <end position="443"/>
    </location>
</feature>
<reference evidence="3" key="1">
    <citation type="submission" date="2016-04" db="EMBL/GenBank/DDBJ databases">
        <authorList>
            <person name="Nguyen H.D."/>
            <person name="Samba Siva P."/>
            <person name="Cullis J."/>
            <person name="Levesque C.A."/>
            <person name="Hambleton S."/>
        </authorList>
    </citation>
    <scope>NUCLEOTIDE SEQUENCE</scope>
    <source>
        <strain evidence="3">DAOMC 236416</strain>
    </source>
</reference>
<keyword evidence="2" id="KW-0472">Membrane</keyword>
<accession>A0A177TBA2</accession>
<protein>
    <submittedName>
        <fullName evidence="3">Uncharacterized protein</fullName>
    </submittedName>
</protein>
<evidence type="ECO:0000256" key="1">
    <source>
        <dbReference type="SAM" id="MobiDB-lite"/>
    </source>
</evidence>
<gene>
    <name evidence="3" type="ORF">A4X13_0g8781</name>
</gene>
<organism evidence="3 4">
    <name type="scientific">Tilletia indica</name>
    <dbReference type="NCBI Taxonomy" id="43049"/>
    <lineage>
        <taxon>Eukaryota</taxon>
        <taxon>Fungi</taxon>
        <taxon>Dikarya</taxon>
        <taxon>Basidiomycota</taxon>
        <taxon>Ustilaginomycotina</taxon>
        <taxon>Exobasidiomycetes</taxon>
        <taxon>Tilletiales</taxon>
        <taxon>Tilletiaceae</taxon>
        <taxon>Tilletia</taxon>
    </lineage>
</organism>
<dbReference type="EMBL" id="LWDF02001785">
    <property type="protein sequence ID" value="KAE8237454.1"/>
    <property type="molecule type" value="Genomic_DNA"/>
</dbReference>